<gene>
    <name evidence="3" type="ORF">G7058_05280</name>
</gene>
<dbReference type="EMBL" id="CP049889">
    <property type="protein sequence ID" value="QIK51523.1"/>
    <property type="molecule type" value="Genomic_DNA"/>
</dbReference>
<dbReference type="GO" id="GO:0016787">
    <property type="term" value="F:hydrolase activity"/>
    <property type="evidence" value="ECO:0007669"/>
    <property type="project" value="UniProtKB-KW"/>
</dbReference>
<dbReference type="GeneID" id="94552683"/>
<sequence length="307" mass="34186">MKKKMLAIATVSSLATAAYLAIGNYFYEYALKSKRKQGTVQEIMDMSHTDDDFLAKNPSKEKYIDSTDVPTLKLHAEAYLHPEAGHKWVVAVHGYTSHSREMTQWVRGFYEKGLNVLTPDLRGHGLSEGEYIGMGWHDRLDVLAWVNALIAEDPEAEIVLFGLSMGGATVMMLAGEDLPDNVKVVVEDCGFASARSILSYQLKERFQLPAFPALQAANTVAKLRAGYGIFEASAVKQLAKATVPILFIHGEADTFVPFEMIEEVYAATNTEKKKLTIPSAEHTESINVNPELYWKTVWEFVGRFMAV</sequence>
<feature type="chain" id="PRO_5026177778" evidence="1">
    <location>
        <begin position="18"/>
        <end position="307"/>
    </location>
</feature>
<reference evidence="3 4" key="1">
    <citation type="journal article" date="2017" name="Int. J. Syst. Evol. Microbiol.">
        <title>Jeotgalibaca porci sp. nov. and Jeotgalibaca arthritidis sp. nov., isolated from pigs, and emended description of the genus Jeotgalibaca.</title>
        <authorList>
            <person name="Zamora L."/>
            <person name="Perez-Sancho M."/>
            <person name="Dominguez L."/>
            <person name="Fernandez-Garayzabal J.F."/>
            <person name="Vela A.I."/>
        </authorList>
    </citation>
    <scope>NUCLEOTIDE SEQUENCE [LARGE SCALE GENOMIC DNA]</scope>
    <source>
        <strain evidence="3 4">CCUG 69148</strain>
    </source>
</reference>
<dbReference type="Pfam" id="PF12146">
    <property type="entry name" value="Hydrolase_4"/>
    <property type="match status" value="1"/>
</dbReference>
<dbReference type="PANTHER" id="PTHR43358">
    <property type="entry name" value="ALPHA/BETA-HYDROLASE"/>
    <property type="match status" value="1"/>
</dbReference>
<dbReference type="InterPro" id="IPR052920">
    <property type="entry name" value="DNA-binding_regulatory"/>
</dbReference>
<evidence type="ECO:0000256" key="1">
    <source>
        <dbReference type="SAM" id="SignalP"/>
    </source>
</evidence>
<feature type="domain" description="Serine aminopeptidase S33" evidence="2">
    <location>
        <begin position="87"/>
        <end position="186"/>
    </location>
</feature>
<keyword evidence="4" id="KW-1185">Reference proteome</keyword>
<accession>A0A6G7WGZ6</accession>
<name>A0A6G7WGZ6_9LACT</name>
<dbReference type="AlphaFoldDB" id="A0A6G7WGZ6"/>
<feature type="signal peptide" evidence="1">
    <location>
        <begin position="1"/>
        <end position="17"/>
    </location>
</feature>
<evidence type="ECO:0000259" key="2">
    <source>
        <dbReference type="Pfam" id="PF12146"/>
    </source>
</evidence>
<evidence type="ECO:0000313" key="4">
    <source>
        <dbReference type="Proteomes" id="UP000501830"/>
    </source>
</evidence>
<dbReference type="Proteomes" id="UP000501830">
    <property type="component" value="Chromosome"/>
</dbReference>
<dbReference type="RefSeq" id="WP_166062578.1">
    <property type="nucleotide sequence ID" value="NZ_CP049889.1"/>
</dbReference>
<protein>
    <submittedName>
        <fullName evidence="3">Alpha/beta hydrolase</fullName>
    </submittedName>
</protein>
<keyword evidence="3" id="KW-0378">Hydrolase</keyword>
<proteinExistence type="predicted"/>
<dbReference type="Gene3D" id="3.40.50.1820">
    <property type="entry name" value="alpha/beta hydrolase"/>
    <property type="match status" value="1"/>
</dbReference>
<dbReference type="PANTHER" id="PTHR43358:SF4">
    <property type="entry name" value="ALPHA_BETA HYDROLASE FOLD-1 DOMAIN-CONTAINING PROTEIN"/>
    <property type="match status" value="1"/>
</dbReference>
<dbReference type="SUPFAM" id="SSF53474">
    <property type="entry name" value="alpha/beta-Hydrolases"/>
    <property type="match status" value="1"/>
</dbReference>
<dbReference type="KEGG" id="jpo:G7058_05280"/>
<dbReference type="InterPro" id="IPR022742">
    <property type="entry name" value="Hydrolase_4"/>
</dbReference>
<dbReference type="InterPro" id="IPR029058">
    <property type="entry name" value="AB_hydrolase_fold"/>
</dbReference>
<keyword evidence="1" id="KW-0732">Signal</keyword>
<evidence type="ECO:0000313" key="3">
    <source>
        <dbReference type="EMBL" id="QIK51523.1"/>
    </source>
</evidence>
<organism evidence="3 4">
    <name type="scientific">Jeotgalibaca porci</name>
    <dbReference type="NCBI Taxonomy" id="1868793"/>
    <lineage>
        <taxon>Bacteria</taxon>
        <taxon>Bacillati</taxon>
        <taxon>Bacillota</taxon>
        <taxon>Bacilli</taxon>
        <taxon>Lactobacillales</taxon>
        <taxon>Carnobacteriaceae</taxon>
        <taxon>Jeotgalibaca</taxon>
    </lineage>
</organism>